<comment type="caution">
    <text evidence="6">The sequence shown here is derived from an EMBL/GenBank/DDBJ whole genome shotgun (WGS) entry which is preliminary data.</text>
</comment>
<gene>
    <name evidence="6" type="ORF">A5630_05580</name>
</gene>
<accession>A0A1A3GNS9</accession>
<dbReference type="PROSITE" id="PS50995">
    <property type="entry name" value="HTH_MARR_2"/>
    <property type="match status" value="1"/>
</dbReference>
<dbReference type="InterPro" id="IPR001478">
    <property type="entry name" value="PDZ"/>
</dbReference>
<dbReference type="RefSeq" id="WP_064985465.1">
    <property type="nucleotide sequence ID" value="NZ_LZLC01000231.1"/>
</dbReference>
<dbReference type="InterPro" id="IPR036388">
    <property type="entry name" value="WH-like_DNA-bd_sf"/>
</dbReference>
<organism evidence="6 7">
    <name type="scientific">Mycolicibacterium mucogenicum</name>
    <name type="common">Mycobacterium mucogenicum</name>
    <dbReference type="NCBI Taxonomy" id="56689"/>
    <lineage>
        <taxon>Bacteria</taxon>
        <taxon>Bacillati</taxon>
        <taxon>Actinomycetota</taxon>
        <taxon>Actinomycetes</taxon>
        <taxon>Mycobacteriales</taxon>
        <taxon>Mycobacteriaceae</taxon>
        <taxon>Mycolicibacterium</taxon>
    </lineage>
</organism>
<dbReference type="SUPFAM" id="SSF50156">
    <property type="entry name" value="PDZ domain-like"/>
    <property type="match status" value="1"/>
</dbReference>
<dbReference type="GO" id="GO:0003677">
    <property type="term" value="F:DNA binding"/>
    <property type="evidence" value="ECO:0007669"/>
    <property type="project" value="UniProtKB-KW"/>
</dbReference>
<feature type="domain" description="PDZ" evidence="4">
    <location>
        <begin position="172"/>
        <end position="268"/>
    </location>
</feature>
<evidence type="ECO:0000313" key="6">
    <source>
        <dbReference type="EMBL" id="OBJ37051.1"/>
    </source>
</evidence>
<dbReference type="PRINTS" id="PR00598">
    <property type="entry name" value="HTHMARR"/>
</dbReference>
<dbReference type="SUPFAM" id="SSF46785">
    <property type="entry name" value="Winged helix' DNA-binding domain"/>
    <property type="match status" value="1"/>
</dbReference>
<keyword evidence="3" id="KW-0804">Transcription</keyword>
<protein>
    <recommendedName>
        <fullName evidence="8">MarR family transcriptional regulator</fullName>
    </recommendedName>
</protein>
<sequence>MGEASRSYGIPEHEATWDSVDHLLADWARERPDLDFSPLAVVYRMGQVRRLLEQRMAEVFARHGLTAADFLVIVTLRRAGEPYRMPQARLMNALGLTSGTVSLRLDRLVKAGSVTREPDPDDRRGSIIRLSKSGLRLFDEVAPEHLANEDRLLSALTAGQRTELAGLLRHLLVSLESPRATPDAYLGMSLESAHVARSLRTAVGLSDTAGLLVSTVEPGSPAAVAELQRGDLITEIAGVPVHNHGTLATALAELDEGQAVELVVLRGDEPRRITLRRPAG</sequence>
<dbReference type="Gene3D" id="1.10.10.10">
    <property type="entry name" value="Winged helix-like DNA-binding domain superfamily/Winged helix DNA-binding domain"/>
    <property type="match status" value="1"/>
</dbReference>
<dbReference type="Pfam" id="PF17820">
    <property type="entry name" value="PDZ_6"/>
    <property type="match status" value="1"/>
</dbReference>
<dbReference type="PANTHER" id="PTHR42756:SF1">
    <property type="entry name" value="TRANSCRIPTIONAL REPRESSOR OF EMRAB OPERON"/>
    <property type="match status" value="1"/>
</dbReference>
<evidence type="ECO:0000256" key="3">
    <source>
        <dbReference type="ARBA" id="ARBA00023163"/>
    </source>
</evidence>
<evidence type="ECO:0000259" key="5">
    <source>
        <dbReference type="PROSITE" id="PS50995"/>
    </source>
</evidence>
<dbReference type="InterPro" id="IPR000835">
    <property type="entry name" value="HTH_MarR-typ"/>
</dbReference>
<evidence type="ECO:0000256" key="1">
    <source>
        <dbReference type="ARBA" id="ARBA00023015"/>
    </source>
</evidence>
<dbReference type="PANTHER" id="PTHR42756">
    <property type="entry name" value="TRANSCRIPTIONAL REGULATOR, MARR"/>
    <property type="match status" value="1"/>
</dbReference>
<dbReference type="STRING" id="56689.GCA_001291445_02475"/>
<evidence type="ECO:0000259" key="4">
    <source>
        <dbReference type="PROSITE" id="PS50106"/>
    </source>
</evidence>
<dbReference type="InterPro" id="IPR036034">
    <property type="entry name" value="PDZ_sf"/>
</dbReference>
<feature type="domain" description="HTH marR-type" evidence="5">
    <location>
        <begin position="38"/>
        <end position="173"/>
    </location>
</feature>
<dbReference type="SMART" id="SM00347">
    <property type="entry name" value="HTH_MARR"/>
    <property type="match status" value="1"/>
</dbReference>
<dbReference type="PROSITE" id="PS50106">
    <property type="entry name" value="PDZ"/>
    <property type="match status" value="1"/>
</dbReference>
<dbReference type="InterPro" id="IPR036390">
    <property type="entry name" value="WH_DNA-bd_sf"/>
</dbReference>
<dbReference type="Proteomes" id="UP000093898">
    <property type="component" value="Unassembled WGS sequence"/>
</dbReference>
<dbReference type="EMBL" id="LZLC01000231">
    <property type="protein sequence ID" value="OBJ37051.1"/>
    <property type="molecule type" value="Genomic_DNA"/>
</dbReference>
<dbReference type="OrthoDB" id="8635520at2"/>
<keyword evidence="1" id="KW-0805">Transcription regulation</keyword>
<dbReference type="SMART" id="SM00228">
    <property type="entry name" value="PDZ"/>
    <property type="match status" value="1"/>
</dbReference>
<reference evidence="6 7" key="1">
    <citation type="submission" date="2016-06" db="EMBL/GenBank/DDBJ databases">
        <authorList>
            <person name="Kjaerup R.B."/>
            <person name="Dalgaard T.S."/>
            <person name="Juul-Madsen H.R."/>
        </authorList>
    </citation>
    <scope>NUCLEOTIDE SEQUENCE [LARGE SCALE GENOMIC DNA]</scope>
    <source>
        <strain evidence="6 7">1127319.6</strain>
    </source>
</reference>
<dbReference type="Gene3D" id="2.30.42.10">
    <property type="match status" value="1"/>
</dbReference>
<evidence type="ECO:0000313" key="7">
    <source>
        <dbReference type="Proteomes" id="UP000093898"/>
    </source>
</evidence>
<evidence type="ECO:0000256" key="2">
    <source>
        <dbReference type="ARBA" id="ARBA00023125"/>
    </source>
</evidence>
<dbReference type="GO" id="GO:0003700">
    <property type="term" value="F:DNA-binding transcription factor activity"/>
    <property type="evidence" value="ECO:0007669"/>
    <property type="project" value="InterPro"/>
</dbReference>
<dbReference type="InterPro" id="IPR041489">
    <property type="entry name" value="PDZ_6"/>
</dbReference>
<dbReference type="AlphaFoldDB" id="A0A1A3GNS9"/>
<name>A0A1A3GNS9_MYCMU</name>
<dbReference type="Pfam" id="PF12802">
    <property type="entry name" value="MarR_2"/>
    <property type="match status" value="1"/>
</dbReference>
<proteinExistence type="predicted"/>
<keyword evidence="2" id="KW-0238">DNA-binding</keyword>
<evidence type="ECO:0008006" key="8">
    <source>
        <dbReference type="Google" id="ProtNLM"/>
    </source>
</evidence>